<accession>A0A0F4L0Z7</accession>
<sequence>MKPAIHRSTQIIVDRQALRNNFQHEKQLLNPQTNIFAVVKANAYGHGAVVVATTLSQMGVDGFCVATLDEALELRQAGLQEPILVLGITPVQQAKIAAQADISLTVATLKWLEDAAAVLEQPLKVHLALDTGMGRIGLTKKAEVLQACDFIQQHSKLLPEGIFTHFATADEVDTQYFQFQVENFQHLTADLPVKFKYIHCANSATSLWHLDCQCNMIRLGIALYGLNPSGKAIEPPYKLQPALSLQTEIVHIKQVAPGQKISYGATYTAAQSEIIATLPLGYADGWLRRMGGSYVSVAGELCPIVGRVCMDQMMIKVPKFYPLGTKVTLIGADQKINLSAETAAEYAHTINYEILCNLSDRIPRKYVN</sequence>
<dbReference type="InterPro" id="IPR029066">
    <property type="entry name" value="PLP-binding_barrel"/>
</dbReference>
<dbReference type="InterPro" id="IPR020622">
    <property type="entry name" value="Ala_racemase_pyridoxalP-BS"/>
</dbReference>
<dbReference type="HOGENOM" id="CLU_028393_2_1_9"/>
<proteinExistence type="inferred from homology"/>
<protein>
    <recommendedName>
        <fullName evidence="5">Alanine racemase</fullName>
        <ecNumber evidence="5">5.1.1.1</ecNumber>
    </recommendedName>
</protein>
<feature type="domain" description="Alanine racemase C-terminal" evidence="8">
    <location>
        <begin position="242"/>
        <end position="367"/>
    </location>
</feature>
<evidence type="ECO:0000256" key="2">
    <source>
        <dbReference type="ARBA" id="ARBA00001933"/>
    </source>
</evidence>
<dbReference type="GO" id="GO:0030170">
    <property type="term" value="F:pyridoxal phosphate binding"/>
    <property type="evidence" value="ECO:0007669"/>
    <property type="project" value="UniProtKB-UniRule"/>
</dbReference>
<dbReference type="SUPFAM" id="SSF51419">
    <property type="entry name" value="PLP-binding barrel"/>
    <property type="match status" value="1"/>
</dbReference>
<comment type="similarity">
    <text evidence="5">Belongs to the alanine racemase family.</text>
</comment>
<organism evidence="9 10">
    <name type="scientific">Bombilactobacillus mellis</name>
    <dbReference type="NCBI Taxonomy" id="1218508"/>
    <lineage>
        <taxon>Bacteria</taxon>
        <taxon>Bacillati</taxon>
        <taxon>Bacillota</taxon>
        <taxon>Bacilli</taxon>
        <taxon>Lactobacillales</taxon>
        <taxon>Lactobacillaceae</taxon>
        <taxon>Bombilactobacillus</taxon>
    </lineage>
</organism>
<evidence type="ECO:0000259" key="8">
    <source>
        <dbReference type="SMART" id="SM01005"/>
    </source>
</evidence>
<comment type="catalytic activity">
    <reaction evidence="1 5">
        <text>L-alanine = D-alanine</text>
        <dbReference type="Rhea" id="RHEA:20249"/>
        <dbReference type="ChEBI" id="CHEBI:57416"/>
        <dbReference type="ChEBI" id="CHEBI:57972"/>
        <dbReference type="EC" id="5.1.1.1"/>
    </reaction>
</comment>
<evidence type="ECO:0000256" key="6">
    <source>
        <dbReference type="PIRSR" id="PIRSR600821-50"/>
    </source>
</evidence>
<dbReference type="Gene3D" id="2.40.37.10">
    <property type="entry name" value="Lyase, Ornithine Decarboxylase, Chain A, domain 1"/>
    <property type="match status" value="1"/>
</dbReference>
<dbReference type="InterPro" id="IPR009006">
    <property type="entry name" value="Ala_racemase/Decarboxylase_C"/>
</dbReference>
<reference evidence="9 10" key="1">
    <citation type="submission" date="2014-12" db="EMBL/GenBank/DDBJ databases">
        <title>Comparative genomics of the lactic acid bacteria isolated from the honey bee gut.</title>
        <authorList>
            <person name="Ellegaard K.M."/>
            <person name="Tamarit D."/>
            <person name="Javelind E."/>
            <person name="Olofsson T."/>
            <person name="Andersson S.G."/>
            <person name="Vasquez A."/>
        </authorList>
    </citation>
    <scope>NUCLEOTIDE SEQUENCE [LARGE SCALE GENOMIC DNA]</scope>
    <source>
        <strain evidence="9 10">Hon2</strain>
    </source>
</reference>
<dbReference type="InterPro" id="IPR011079">
    <property type="entry name" value="Ala_racemase_C"/>
</dbReference>
<evidence type="ECO:0000256" key="1">
    <source>
        <dbReference type="ARBA" id="ARBA00000316"/>
    </source>
</evidence>
<dbReference type="EMBL" id="JXBZ01000002">
    <property type="protein sequence ID" value="KJY51261.1"/>
    <property type="molecule type" value="Genomic_DNA"/>
</dbReference>
<feature type="active site" description="Proton acceptor; specific for L-alanine" evidence="5">
    <location>
        <position position="263"/>
    </location>
</feature>
<feature type="active site" description="Proton acceptor; specific for D-alanine" evidence="5">
    <location>
        <position position="40"/>
    </location>
</feature>
<dbReference type="Pfam" id="PF00842">
    <property type="entry name" value="Ala_racemase_C"/>
    <property type="match status" value="1"/>
</dbReference>
<name>A0A0F4L0Z7_9LACO</name>
<feature type="modified residue" description="N6-(pyridoxal phosphate)lysine" evidence="5 6">
    <location>
        <position position="40"/>
    </location>
</feature>
<dbReference type="GO" id="GO:0005829">
    <property type="term" value="C:cytosol"/>
    <property type="evidence" value="ECO:0007669"/>
    <property type="project" value="TreeGrafter"/>
</dbReference>
<comment type="pathway">
    <text evidence="5">Amino-acid biosynthesis; D-alanine biosynthesis; D-alanine from L-alanine: step 1/1.</text>
</comment>
<dbReference type="STRING" id="1218508.JG29_03100"/>
<dbReference type="Gene3D" id="3.20.20.10">
    <property type="entry name" value="Alanine racemase"/>
    <property type="match status" value="1"/>
</dbReference>
<dbReference type="PATRIC" id="fig|1218508.4.peg.318"/>
<keyword evidence="4 5" id="KW-0413">Isomerase</keyword>
<comment type="cofactor">
    <cofactor evidence="2 5 6">
        <name>pyridoxal 5'-phosphate</name>
        <dbReference type="ChEBI" id="CHEBI:597326"/>
    </cofactor>
</comment>
<feature type="binding site" evidence="5 7">
    <location>
        <position position="310"/>
    </location>
    <ligand>
        <name>substrate</name>
    </ligand>
</feature>
<dbReference type="FunFam" id="3.20.20.10:FF:000002">
    <property type="entry name" value="Alanine racemase"/>
    <property type="match status" value="1"/>
</dbReference>
<evidence type="ECO:0000256" key="7">
    <source>
        <dbReference type="PIRSR" id="PIRSR600821-52"/>
    </source>
</evidence>
<dbReference type="GO" id="GO:0008784">
    <property type="term" value="F:alanine racemase activity"/>
    <property type="evidence" value="ECO:0007669"/>
    <property type="project" value="UniProtKB-UniRule"/>
</dbReference>
<dbReference type="OrthoDB" id="9813814at2"/>
<evidence type="ECO:0000256" key="5">
    <source>
        <dbReference type="HAMAP-Rule" id="MF_01201"/>
    </source>
</evidence>
<keyword evidence="3 5" id="KW-0663">Pyridoxal phosphate</keyword>
<dbReference type="Pfam" id="PF01168">
    <property type="entry name" value="Ala_racemase_N"/>
    <property type="match status" value="1"/>
</dbReference>
<comment type="function">
    <text evidence="5">Catalyzes the interconversion of L-alanine and D-alanine. May also act on other amino acids.</text>
</comment>
<dbReference type="CDD" id="cd00430">
    <property type="entry name" value="PLPDE_III_AR"/>
    <property type="match status" value="1"/>
</dbReference>
<dbReference type="SUPFAM" id="SSF50621">
    <property type="entry name" value="Alanine racemase C-terminal domain-like"/>
    <property type="match status" value="1"/>
</dbReference>
<dbReference type="AlphaFoldDB" id="A0A0F4L0Z7"/>
<comment type="caution">
    <text evidence="9">The sequence shown here is derived from an EMBL/GenBank/DDBJ whole genome shotgun (WGS) entry which is preliminary data.</text>
</comment>
<dbReference type="GO" id="GO:0009252">
    <property type="term" value="P:peptidoglycan biosynthetic process"/>
    <property type="evidence" value="ECO:0007669"/>
    <property type="project" value="TreeGrafter"/>
</dbReference>
<feature type="binding site" evidence="5 7">
    <location>
        <position position="135"/>
    </location>
    <ligand>
        <name>substrate</name>
    </ligand>
</feature>
<dbReference type="EC" id="5.1.1.1" evidence="5"/>
<dbReference type="RefSeq" id="WP_045922205.1">
    <property type="nucleotide sequence ID" value="NZ_JAAEDY010000002.1"/>
</dbReference>
<dbReference type="InterPro" id="IPR000821">
    <property type="entry name" value="Ala_racemase"/>
</dbReference>
<dbReference type="HAMAP" id="MF_01201">
    <property type="entry name" value="Ala_racemase"/>
    <property type="match status" value="1"/>
</dbReference>
<dbReference type="UniPathway" id="UPA00042">
    <property type="reaction ID" value="UER00497"/>
</dbReference>
<dbReference type="NCBIfam" id="TIGR00492">
    <property type="entry name" value="alr"/>
    <property type="match status" value="1"/>
</dbReference>
<evidence type="ECO:0000256" key="3">
    <source>
        <dbReference type="ARBA" id="ARBA00022898"/>
    </source>
</evidence>
<dbReference type="InterPro" id="IPR001608">
    <property type="entry name" value="Ala_racemase_N"/>
</dbReference>
<dbReference type="Proteomes" id="UP000033695">
    <property type="component" value="Unassembled WGS sequence"/>
</dbReference>
<dbReference type="PANTHER" id="PTHR30511">
    <property type="entry name" value="ALANINE RACEMASE"/>
    <property type="match status" value="1"/>
</dbReference>
<dbReference type="PANTHER" id="PTHR30511:SF0">
    <property type="entry name" value="ALANINE RACEMASE, CATABOLIC-RELATED"/>
    <property type="match status" value="1"/>
</dbReference>
<dbReference type="PROSITE" id="PS00395">
    <property type="entry name" value="ALANINE_RACEMASE"/>
    <property type="match status" value="1"/>
</dbReference>
<gene>
    <name evidence="9" type="primary">alr</name>
    <name evidence="9" type="ORF">JG29_03100</name>
</gene>
<dbReference type="SMART" id="SM01005">
    <property type="entry name" value="Ala_racemase_C"/>
    <property type="match status" value="1"/>
</dbReference>
<dbReference type="PRINTS" id="PR00992">
    <property type="entry name" value="ALARACEMASE"/>
</dbReference>
<evidence type="ECO:0000313" key="9">
    <source>
        <dbReference type="EMBL" id="KJY51261.1"/>
    </source>
</evidence>
<keyword evidence="10" id="KW-1185">Reference proteome</keyword>
<evidence type="ECO:0000256" key="4">
    <source>
        <dbReference type="ARBA" id="ARBA00023235"/>
    </source>
</evidence>
<dbReference type="FunFam" id="2.40.37.10:FF:000006">
    <property type="entry name" value="Alanine racemase"/>
    <property type="match status" value="1"/>
</dbReference>
<dbReference type="GO" id="GO:0030632">
    <property type="term" value="P:D-alanine biosynthetic process"/>
    <property type="evidence" value="ECO:0007669"/>
    <property type="project" value="UniProtKB-UniRule"/>
</dbReference>
<evidence type="ECO:0000313" key="10">
    <source>
        <dbReference type="Proteomes" id="UP000033695"/>
    </source>
</evidence>